<accession>A0A0A1UFE0</accession>
<dbReference type="InterPro" id="IPR011760">
    <property type="entry name" value="PsdUridine_synth_TruD_insert"/>
</dbReference>
<dbReference type="InterPro" id="IPR001656">
    <property type="entry name" value="PsdUridine_synth_TruD"/>
</dbReference>
<dbReference type="NCBIfam" id="TIGR00094">
    <property type="entry name" value="tRNA_TruD_broad"/>
    <property type="match status" value="1"/>
</dbReference>
<dbReference type="GO" id="GO:0003723">
    <property type="term" value="F:RNA binding"/>
    <property type="evidence" value="ECO:0007669"/>
    <property type="project" value="InterPro"/>
</dbReference>
<evidence type="ECO:0000256" key="4">
    <source>
        <dbReference type="SAM" id="MobiDB-lite"/>
    </source>
</evidence>
<feature type="compositionally biased region" description="Basic and acidic residues" evidence="4">
    <location>
        <begin position="614"/>
        <end position="633"/>
    </location>
</feature>
<dbReference type="KEGG" id="eiv:EIN_369760"/>
<keyword evidence="7" id="KW-1185">Reference proteome</keyword>
<dbReference type="AlphaFoldDB" id="A0A0A1UFE0"/>
<dbReference type="SUPFAM" id="SSF55120">
    <property type="entry name" value="Pseudouridine synthase"/>
    <property type="match status" value="1"/>
</dbReference>
<dbReference type="OrthoDB" id="447290at2759"/>
<dbReference type="InterPro" id="IPR042214">
    <property type="entry name" value="TruD_catalytic"/>
</dbReference>
<evidence type="ECO:0000313" key="6">
    <source>
        <dbReference type="EMBL" id="ELP92654.1"/>
    </source>
</evidence>
<dbReference type="OMA" id="HIALWME"/>
<dbReference type="VEuPathDB" id="AmoebaDB:EIN_369760"/>
<feature type="domain" description="TRUD" evidence="5">
    <location>
        <begin position="320"/>
        <end position="531"/>
    </location>
</feature>
<dbReference type="PROSITE" id="PS50984">
    <property type="entry name" value="TRUD"/>
    <property type="match status" value="1"/>
</dbReference>
<dbReference type="Gene3D" id="3.30.2350.20">
    <property type="entry name" value="TruD, catalytic domain"/>
    <property type="match status" value="1"/>
</dbReference>
<comment type="similarity">
    <text evidence="1">Belongs to the pseudouridine synthase TruD family.</text>
</comment>
<dbReference type="PANTHER" id="PTHR13326">
    <property type="entry name" value="TRNA PSEUDOURIDINE SYNTHASE D"/>
    <property type="match status" value="1"/>
</dbReference>
<gene>
    <name evidence="6" type="ORF">EIN_369760</name>
</gene>
<evidence type="ECO:0000256" key="3">
    <source>
        <dbReference type="ARBA" id="ARBA00023235"/>
    </source>
</evidence>
<protein>
    <submittedName>
        <fullName evidence="6">tRNA pseudouridine synthase D, putative</fullName>
    </submittedName>
</protein>
<dbReference type="Pfam" id="PF01142">
    <property type="entry name" value="TruD"/>
    <property type="match status" value="1"/>
</dbReference>
<dbReference type="InterPro" id="IPR020103">
    <property type="entry name" value="PsdUridine_synth_cat_dom_sf"/>
</dbReference>
<dbReference type="Gene3D" id="1.10.1510.30">
    <property type="match status" value="1"/>
</dbReference>
<name>A0A0A1UFE0_ENTIV</name>
<evidence type="ECO:0000256" key="1">
    <source>
        <dbReference type="ARBA" id="ARBA00007953"/>
    </source>
</evidence>
<evidence type="ECO:0000313" key="7">
    <source>
        <dbReference type="Proteomes" id="UP000014680"/>
    </source>
</evidence>
<dbReference type="InterPro" id="IPR020119">
    <property type="entry name" value="PsdUridine_synth_TruD_CS"/>
</dbReference>
<dbReference type="Gene3D" id="3.30.70.3160">
    <property type="match status" value="1"/>
</dbReference>
<reference evidence="6 7" key="1">
    <citation type="submission" date="2012-10" db="EMBL/GenBank/DDBJ databases">
        <authorList>
            <person name="Zafar N."/>
            <person name="Inman J."/>
            <person name="Hall N."/>
            <person name="Lorenzi H."/>
            <person name="Caler E."/>
        </authorList>
    </citation>
    <scope>NUCLEOTIDE SEQUENCE [LARGE SCALE GENOMIC DNA]</scope>
    <source>
        <strain evidence="6 7">IP1</strain>
    </source>
</reference>
<feature type="region of interest" description="Disordered" evidence="4">
    <location>
        <begin position="614"/>
        <end position="639"/>
    </location>
</feature>
<evidence type="ECO:0000259" key="5">
    <source>
        <dbReference type="PROSITE" id="PS50984"/>
    </source>
</evidence>
<organism evidence="6 7">
    <name type="scientific">Entamoeba invadens IP1</name>
    <dbReference type="NCBI Taxonomy" id="370355"/>
    <lineage>
        <taxon>Eukaryota</taxon>
        <taxon>Amoebozoa</taxon>
        <taxon>Evosea</taxon>
        <taxon>Archamoebae</taxon>
        <taxon>Mastigamoebida</taxon>
        <taxon>Entamoebidae</taxon>
        <taxon>Entamoeba</taxon>
    </lineage>
</organism>
<dbReference type="GO" id="GO:0005634">
    <property type="term" value="C:nucleus"/>
    <property type="evidence" value="ECO:0007669"/>
    <property type="project" value="TreeGrafter"/>
</dbReference>
<sequence>MKRNDKPIKKVSLVNHNTTTEESAVRTIDYSKLPKHDKPHSQTDKKESEPPKKFDKTIVNHIPKPKEEDLGITGYVRKGEPVKGLSKTLITDFQVREVGLDGQIADMAPRKVEVPVVGVKTAFDVDGWISKLHGVIGDEADIVKTAVFEKKTDVYKIVTKLDKEKRTQFHMLVRELHGYDSRCDEGVLMLKKGNKKVRGVQIKGKTTKCVLRKSNIDTASAVSVLSRILKIGKNSIGYAGMKDKRGVTCQFVTFPSMKEDFIQSALRSNTCKSIALGKFETVEKALTLGDLTGNEFRVLIREVSNLEEVVKNCESMKTCGYINYYGLQRFGSNGTTHLIGLELMKGNYKKAVDYIMQEGNDTKDLFEAKQLYKAGEFRKAENVIPSLCIVEKGILNELKKYGEGTSEGKYKTSIDAGVMYKTKSLYLHAYQSYIWNTVVSKRVEKYGEKVISGDLVQRGKTIIVVQSGEEDKYDIREVVIPLVGRGVQYPENETKQWMEDLLKGDGLSFSTLPKSVFNVDICGDYRPFIVIPKNFKYETFVLKNALEEVMNEDGEIVRERVEPIKERDNNHIALWMEFTLEAAAYATMLFREILKMPGDLDNQIDTMKQLQKEIKETEEGKDEKKTETVKLEKMEEEQS</sequence>
<feature type="region of interest" description="Disordered" evidence="4">
    <location>
        <begin position="1"/>
        <end position="57"/>
    </location>
</feature>
<proteinExistence type="inferred from homology"/>
<evidence type="ECO:0000256" key="2">
    <source>
        <dbReference type="ARBA" id="ARBA00022694"/>
    </source>
</evidence>
<dbReference type="RefSeq" id="XP_004259425.1">
    <property type="nucleotide sequence ID" value="XM_004259377.1"/>
</dbReference>
<feature type="compositionally biased region" description="Basic and acidic residues" evidence="4">
    <location>
        <begin position="32"/>
        <end position="57"/>
    </location>
</feature>
<dbReference type="GO" id="GO:0001522">
    <property type="term" value="P:pseudouridine synthesis"/>
    <property type="evidence" value="ECO:0007669"/>
    <property type="project" value="InterPro"/>
</dbReference>
<dbReference type="GO" id="GO:0008033">
    <property type="term" value="P:tRNA processing"/>
    <property type="evidence" value="ECO:0007669"/>
    <property type="project" value="UniProtKB-KW"/>
</dbReference>
<dbReference type="CDD" id="cd02576">
    <property type="entry name" value="PseudoU_synth_ScPUS7"/>
    <property type="match status" value="1"/>
</dbReference>
<dbReference type="GeneID" id="14891657"/>
<dbReference type="GO" id="GO:0009982">
    <property type="term" value="F:pseudouridine synthase activity"/>
    <property type="evidence" value="ECO:0007669"/>
    <property type="project" value="InterPro"/>
</dbReference>
<keyword evidence="2" id="KW-0819">tRNA processing</keyword>
<dbReference type="PROSITE" id="PS01268">
    <property type="entry name" value="UPF0024"/>
    <property type="match status" value="1"/>
</dbReference>
<dbReference type="Proteomes" id="UP000014680">
    <property type="component" value="Unassembled WGS sequence"/>
</dbReference>
<dbReference type="EMBL" id="KB206332">
    <property type="protein sequence ID" value="ELP92654.1"/>
    <property type="molecule type" value="Genomic_DNA"/>
</dbReference>
<dbReference type="PANTHER" id="PTHR13326:SF21">
    <property type="entry name" value="PSEUDOURIDYLATE SYNTHASE PUS7L"/>
    <property type="match status" value="1"/>
</dbReference>
<dbReference type="PIRSF" id="PIRSF037016">
    <property type="entry name" value="Pseudouridin_synth_euk_prd"/>
    <property type="match status" value="1"/>
</dbReference>
<keyword evidence="3" id="KW-0413">Isomerase</keyword>